<dbReference type="InterPro" id="IPR015720">
    <property type="entry name" value="Emp24-like"/>
</dbReference>
<sequence length="537" mass="59469">MGGAFRRLLPSQLTYLRLVWVPVVVALLVLRGSKVVAGQLGSHDVHQENVVPPQMGAPGQVVQNVLSQPGVAGADPNILDGNKLHKSSDIGRNQAAGVPVSGSHVPNVAPNQPVHVQQPAAPGAPGQDSHNFVHDRTIETRNQIPPDPKPGPGMVNMNEPSQLNPQNSMNPPPPPSINLQNVQNDPHLVVSRPPPPPEPQQNHDEPRAQGNFQEYPNQPAAEPAPHIPRPLHGVPHPDQFPVHPAVGGGVHLHGELPEPVPQQFGHQPHPGSHHFQGVPHHDQAPDVYNQLRHNHELNEIPRPRPHDENPPDEFVSMTVIVPPGSKNCYFYTPLLDFIVYHQVVRGGGMDIGLRIVDPEGRNVINQRPSGDGKFSITVPGHFRMRPHAVCFDNRKATFGEKYVSVMIDVDVNWDNPSEEDKKALDILRRRSFAGAQIPEMKREYIEGWRTIDEHVEGLYGRLHRIKLLQQRSNNFAAVDKALMESNLSRVSSGSIIQVILMFGVATFQVILIRAFFDPDSRFYRIWFGKRSIASARC</sequence>
<feature type="compositionally biased region" description="Low complexity" evidence="8">
    <location>
        <begin position="160"/>
        <end position="169"/>
    </location>
</feature>
<dbReference type="InterPro" id="IPR036598">
    <property type="entry name" value="GOLD_dom_sf"/>
</dbReference>
<gene>
    <name evidence="11" type="ORF">FBUS_09314</name>
</gene>
<evidence type="ECO:0000256" key="8">
    <source>
        <dbReference type="SAM" id="MobiDB-lite"/>
    </source>
</evidence>
<dbReference type="Pfam" id="PF01105">
    <property type="entry name" value="EMP24_GP25L"/>
    <property type="match status" value="1"/>
</dbReference>
<evidence type="ECO:0000256" key="2">
    <source>
        <dbReference type="ARBA" id="ARBA00007104"/>
    </source>
</evidence>
<dbReference type="Proteomes" id="UP000728185">
    <property type="component" value="Unassembled WGS sequence"/>
</dbReference>
<keyword evidence="12" id="KW-1185">Reference proteome</keyword>
<comment type="similarity">
    <text evidence="2">Belongs to the EMP24/GP25L family.</text>
</comment>
<comment type="caution">
    <text evidence="11">The sequence shown here is derived from an EMBL/GenBank/DDBJ whole genome shotgun (WGS) entry which is preliminary data.</text>
</comment>
<reference evidence="11" key="1">
    <citation type="submission" date="2019-05" db="EMBL/GenBank/DDBJ databases">
        <title>Annotation for the trematode Fasciolopsis buski.</title>
        <authorList>
            <person name="Choi Y.-J."/>
        </authorList>
    </citation>
    <scope>NUCLEOTIDE SEQUENCE</scope>
    <source>
        <strain evidence="11">HT</strain>
        <tissue evidence="11">Whole worm</tissue>
    </source>
</reference>
<keyword evidence="6 9" id="KW-0472">Membrane</keyword>
<feature type="region of interest" description="Disordered" evidence="8">
    <location>
        <begin position="72"/>
        <end position="279"/>
    </location>
</feature>
<protein>
    <recommendedName>
        <fullName evidence="10">GOLD domain-containing protein</fullName>
    </recommendedName>
</protein>
<dbReference type="SMART" id="SM01190">
    <property type="entry name" value="EMP24_GP25L"/>
    <property type="match status" value="1"/>
</dbReference>
<dbReference type="AlphaFoldDB" id="A0A8E0S4J6"/>
<evidence type="ECO:0000256" key="7">
    <source>
        <dbReference type="ARBA" id="ARBA00037847"/>
    </source>
</evidence>
<comment type="subcellular location">
    <subcellularLocation>
        <location evidence="7">Endomembrane system</location>
        <topology evidence="7">Single-pass membrane protein</topology>
    </subcellularLocation>
    <subcellularLocation>
        <location evidence="1">Membrane</location>
        <topology evidence="1">Single-pass type I membrane protein</topology>
    </subcellularLocation>
</comment>
<proteinExistence type="inferred from homology"/>
<dbReference type="PANTHER" id="PTHR22811">
    <property type="entry name" value="TRANSMEMBRANE EMP24 DOMAIN-CONTAINING PROTEIN"/>
    <property type="match status" value="1"/>
</dbReference>
<accession>A0A8E0S4J6</accession>
<dbReference type="EMBL" id="LUCM01003312">
    <property type="protein sequence ID" value="KAA0195980.1"/>
    <property type="molecule type" value="Genomic_DNA"/>
</dbReference>
<evidence type="ECO:0000256" key="9">
    <source>
        <dbReference type="SAM" id="Phobius"/>
    </source>
</evidence>
<evidence type="ECO:0000256" key="6">
    <source>
        <dbReference type="ARBA" id="ARBA00023136"/>
    </source>
</evidence>
<keyword evidence="4" id="KW-0732">Signal</keyword>
<dbReference type="GO" id="GO:0016020">
    <property type="term" value="C:membrane"/>
    <property type="evidence" value="ECO:0007669"/>
    <property type="project" value="UniProtKB-SubCell"/>
</dbReference>
<dbReference type="PROSITE" id="PS50866">
    <property type="entry name" value="GOLD"/>
    <property type="match status" value="1"/>
</dbReference>
<dbReference type="InterPro" id="IPR009038">
    <property type="entry name" value="GOLD_dom"/>
</dbReference>
<evidence type="ECO:0000256" key="1">
    <source>
        <dbReference type="ARBA" id="ARBA00004479"/>
    </source>
</evidence>
<feature type="domain" description="GOLD" evidence="10">
    <location>
        <begin position="302"/>
        <end position="411"/>
    </location>
</feature>
<dbReference type="GO" id="GO:0012505">
    <property type="term" value="C:endomembrane system"/>
    <property type="evidence" value="ECO:0007669"/>
    <property type="project" value="UniProtKB-SubCell"/>
</dbReference>
<evidence type="ECO:0000313" key="11">
    <source>
        <dbReference type="EMBL" id="KAA0195980.1"/>
    </source>
</evidence>
<evidence type="ECO:0000313" key="12">
    <source>
        <dbReference type="Proteomes" id="UP000728185"/>
    </source>
</evidence>
<feature type="transmembrane region" description="Helical" evidence="9">
    <location>
        <begin position="495"/>
        <end position="516"/>
    </location>
</feature>
<dbReference type="OrthoDB" id="5976732at2759"/>
<dbReference type="SUPFAM" id="SSF101576">
    <property type="entry name" value="Supernatant protein factor (SPF), C-terminal domain"/>
    <property type="match status" value="1"/>
</dbReference>
<evidence type="ECO:0000259" key="10">
    <source>
        <dbReference type="PROSITE" id="PS50866"/>
    </source>
</evidence>
<evidence type="ECO:0000256" key="5">
    <source>
        <dbReference type="ARBA" id="ARBA00022989"/>
    </source>
</evidence>
<organism evidence="11 12">
    <name type="scientific">Fasciolopsis buskii</name>
    <dbReference type="NCBI Taxonomy" id="27845"/>
    <lineage>
        <taxon>Eukaryota</taxon>
        <taxon>Metazoa</taxon>
        <taxon>Spiralia</taxon>
        <taxon>Lophotrochozoa</taxon>
        <taxon>Platyhelminthes</taxon>
        <taxon>Trematoda</taxon>
        <taxon>Digenea</taxon>
        <taxon>Plagiorchiida</taxon>
        <taxon>Echinostomata</taxon>
        <taxon>Echinostomatoidea</taxon>
        <taxon>Fasciolidae</taxon>
        <taxon>Fasciolopsis</taxon>
    </lineage>
</organism>
<keyword evidence="3 9" id="KW-0812">Transmembrane</keyword>
<keyword evidence="5 9" id="KW-1133">Transmembrane helix</keyword>
<evidence type="ECO:0000256" key="4">
    <source>
        <dbReference type="ARBA" id="ARBA00022729"/>
    </source>
</evidence>
<evidence type="ECO:0000256" key="3">
    <source>
        <dbReference type="ARBA" id="ARBA00022692"/>
    </source>
</evidence>
<name>A0A8E0S4J6_9TREM</name>